<comment type="similarity">
    <text evidence="8">Belongs to the GlnD family.</text>
</comment>
<dbReference type="PIRSF" id="PIRSF006288">
    <property type="entry name" value="PII_uridyltransf"/>
    <property type="match status" value="1"/>
</dbReference>
<evidence type="ECO:0000256" key="6">
    <source>
        <dbReference type="ARBA" id="ARBA00023268"/>
    </source>
</evidence>
<dbReference type="InterPro" id="IPR003607">
    <property type="entry name" value="HD/PDEase_dom"/>
</dbReference>
<dbReference type="Pfam" id="PF08335">
    <property type="entry name" value="GlnD_UR_UTase"/>
    <property type="match status" value="1"/>
</dbReference>
<feature type="domain" description="HD" evidence="10">
    <location>
        <begin position="451"/>
        <end position="571"/>
    </location>
</feature>
<dbReference type="PROSITE" id="PS51671">
    <property type="entry name" value="ACT"/>
    <property type="match status" value="2"/>
</dbReference>
<dbReference type="SUPFAM" id="SSF55021">
    <property type="entry name" value="ACT-like"/>
    <property type="match status" value="2"/>
</dbReference>
<organism evidence="11 12">
    <name type="scientific">Brumicola blandensis</name>
    <dbReference type="NCBI Taxonomy" id="3075611"/>
    <lineage>
        <taxon>Bacteria</taxon>
        <taxon>Pseudomonadati</taxon>
        <taxon>Pseudomonadota</taxon>
        <taxon>Gammaproteobacteria</taxon>
        <taxon>Alteromonadales</taxon>
        <taxon>Alteromonadaceae</taxon>
        <taxon>Brumicola</taxon>
    </lineage>
</organism>
<dbReference type="SUPFAM" id="SSF109604">
    <property type="entry name" value="HD-domain/PDEase-like"/>
    <property type="match status" value="1"/>
</dbReference>
<dbReference type="Proteomes" id="UP001249020">
    <property type="component" value="Unassembled WGS sequence"/>
</dbReference>
<evidence type="ECO:0000256" key="3">
    <source>
        <dbReference type="ARBA" id="ARBA00022737"/>
    </source>
</evidence>
<evidence type="ECO:0000313" key="12">
    <source>
        <dbReference type="Proteomes" id="UP001249020"/>
    </source>
</evidence>
<dbReference type="RefSeq" id="WP_311361505.1">
    <property type="nucleotide sequence ID" value="NZ_JAVRIE010000003.1"/>
</dbReference>
<dbReference type="PANTHER" id="PTHR47320">
    <property type="entry name" value="BIFUNCTIONAL URIDYLYLTRANSFERASE/URIDYLYL-REMOVING ENZYME"/>
    <property type="match status" value="1"/>
</dbReference>
<dbReference type="PANTHER" id="PTHR47320:SF1">
    <property type="entry name" value="BIFUNCTIONAL URIDYLYLTRANSFERASE_URIDYLYL-REMOVING ENZYME"/>
    <property type="match status" value="1"/>
</dbReference>
<dbReference type="Pfam" id="PF01966">
    <property type="entry name" value="HD"/>
    <property type="match status" value="1"/>
</dbReference>
<keyword evidence="12" id="KW-1185">Reference proteome</keyword>
<reference evidence="11 12" key="1">
    <citation type="submission" date="2023-09" db="EMBL/GenBank/DDBJ databases">
        <authorList>
            <person name="Rey-Velasco X."/>
        </authorList>
    </citation>
    <scope>NUCLEOTIDE SEQUENCE [LARGE SCALE GENOMIC DNA]</scope>
    <source>
        <strain evidence="11 12">W409</strain>
    </source>
</reference>
<keyword evidence="5 8" id="KW-0460">Magnesium</keyword>
<keyword evidence="3" id="KW-0677">Repeat</keyword>
<evidence type="ECO:0000256" key="4">
    <source>
        <dbReference type="ARBA" id="ARBA00022801"/>
    </source>
</evidence>
<dbReference type="Gene3D" id="3.30.460.10">
    <property type="entry name" value="Beta Polymerase, domain 2"/>
    <property type="match status" value="1"/>
</dbReference>
<comment type="cofactor">
    <cofactor evidence="8">
        <name>Mg(2+)</name>
        <dbReference type="ChEBI" id="CHEBI:18420"/>
    </cofactor>
</comment>
<feature type="domain" description="ACT" evidence="9">
    <location>
        <begin position="800"/>
        <end position="877"/>
    </location>
</feature>
<dbReference type="InterPro" id="IPR006674">
    <property type="entry name" value="HD_domain"/>
</dbReference>
<comment type="caution">
    <text evidence="11">The sequence shown here is derived from an EMBL/GenBank/DDBJ whole genome shotgun (WGS) entry which is preliminary data.</text>
</comment>
<dbReference type="EC" id="2.7.7.59" evidence="8"/>
<evidence type="ECO:0000256" key="8">
    <source>
        <dbReference type="HAMAP-Rule" id="MF_00277"/>
    </source>
</evidence>
<comment type="catalytic activity">
    <reaction evidence="7">
        <text>guanosine 3',5'-bis(diphosphate) + H2O = GDP + diphosphate + H(+)</text>
        <dbReference type="Rhea" id="RHEA:14253"/>
        <dbReference type="ChEBI" id="CHEBI:15377"/>
        <dbReference type="ChEBI" id="CHEBI:15378"/>
        <dbReference type="ChEBI" id="CHEBI:33019"/>
        <dbReference type="ChEBI" id="CHEBI:58189"/>
        <dbReference type="ChEBI" id="CHEBI:77828"/>
        <dbReference type="EC" id="3.1.7.2"/>
    </reaction>
</comment>
<dbReference type="GO" id="GO:0008773">
    <property type="term" value="F:[protein-PII] uridylyltransferase activity"/>
    <property type="evidence" value="ECO:0007669"/>
    <property type="project" value="UniProtKB-UniRule"/>
</dbReference>
<dbReference type="GO" id="GO:0006808">
    <property type="term" value="P:regulation of nitrogen utilization"/>
    <property type="evidence" value="ECO:0007669"/>
    <property type="project" value="UniProtKB-UniRule"/>
</dbReference>
<evidence type="ECO:0000259" key="10">
    <source>
        <dbReference type="PROSITE" id="PS51831"/>
    </source>
</evidence>
<dbReference type="Gene3D" id="1.10.3090.10">
    <property type="entry name" value="cca-adding enzyme, domain 2"/>
    <property type="match status" value="1"/>
</dbReference>
<dbReference type="AlphaFoldDB" id="A0AAW8R318"/>
<comment type="caution">
    <text evidence="8">Lacks conserved residue(s) required for the propagation of feature annotation.</text>
</comment>
<comment type="domain">
    <text evidence="8">Has four distinct domains: an N-terminal nucleotidyltransferase (NT) domain responsible for UTase activity, a central HD domain that encodes UR activity, and two C-terminal ACT domains that seem to have a role in glutamine sensing.</text>
</comment>
<sequence>MPIQAQIADLQKITDVNDIGAFKAAVQKNYEWLEASFNEALVDHLVVARADFTDALLCHAWQLLGLNKESKLALCAVGGYGRGQLQPYSDIDLLILSEKQISKPVEEKIGSFITLLWDIKLEIGQSVRTVKETVQLAKSDITIATNLVEARILCGCDATFTQLIDKVNTQKVWSSKDFFLAKLEEQQTRHRKFNDTSYNLEPNIKENPGCLRDIQSIGWVAKKHFQEYDGMTLIGHGYFTEIEHAELIECRSHLWKIRFALHLIAGRSENRLLFDYQTDIAQLLGYGEGKSSVEQMMKAFFRIVRRVSELNSMLLLRFKDDVLGQKTKNEIQLNDKFALKDGLISPIHADTFFKPADILDFLNLFCHHDNIEGLDADCIRQVRNARRKFQDQYYHEIHECRERFVNLMKQPSFFGLGWDTMYKYGILQSYLPEWDKIVGMMQFDLFHAYTVDEHTHRLVKHVCRYFVSEKAFPRCHRIVKNLDKPEIIFIAAIFHDIAKGRGGDHSTLGAVDVMRFCEQHDIPKDDAQIIAWLVENHLLMSVVAQRRDIYDPDVINQFATTVKSHDQLNLLYALTLADIRATNDNLWNDWKASLLRELYLLTQQAFDNGLECQITLDQRIAAHKTAAATILQSKGIDEEKAAVFWDQMKKDYFARFKPNQIAWHTETIVGAGSLAPEEIIVSASNKTSKAGTELLIYCSDRPALFAQIASVLDSRNCSIHDAQIAVTDKGNVFDSMIILDQDAQRISSESHVNNLVDAVRSQLMKPGRSHANKRKMSRQMKQLDVKTKVRFYSSTEDATLVELEALDAPGLLAKIGHLFVDLNLTLKLAKITTIGERAEDVFIVSNEEGKALSQDQEIILKKQLTLKLDQPEVNPAI</sequence>
<dbReference type="GO" id="GO:0008081">
    <property type="term" value="F:phosphoric diester hydrolase activity"/>
    <property type="evidence" value="ECO:0007669"/>
    <property type="project" value="UniProtKB-UniRule"/>
</dbReference>
<dbReference type="InterPro" id="IPR013546">
    <property type="entry name" value="PII_UdlTrfase/GS_AdlTrfase"/>
</dbReference>
<dbReference type="SMART" id="SM00471">
    <property type="entry name" value="HDc"/>
    <property type="match status" value="1"/>
</dbReference>
<dbReference type="CDD" id="cd05401">
    <property type="entry name" value="NT_GlnE_GlnD_like"/>
    <property type="match status" value="1"/>
</dbReference>
<dbReference type="InterPro" id="IPR002934">
    <property type="entry name" value="Polymerase_NTP_transf_dom"/>
</dbReference>
<dbReference type="CDD" id="cd04899">
    <property type="entry name" value="ACT_ACR-UUR-like_2"/>
    <property type="match status" value="1"/>
</dbReference>
<keyword evidence="2 8" id="KW-0548">Nucleotidyltransferase</keyword>
<dbReference type="EMBL" id="JAVRIE010000003">
    <property type="protein sequence ID" value="MDT0582727.1"/>
    <property type="molecule type" value="Genomic_DNA"/>
</dbReference>
<dbReference type="SUPFAM" id="SSF81301">
    <property type="entry name" value="Nucleotidyltransferase"/>
    <property type="match status" value="1"/>
</dbReference>
<comment type="activity regulation">
    <text evidence="8">Uridylyltransferase (UTase) activity is inhibited by glutamine, while glutamine activates uridylyl-removing (UR) activity.</text>
</comment>
<keyword evidence="4 8" id="KW-0378">Hydrolase</keyword>
<dbReference type="PROSITE" id="PS51831">
    <property type="entry name" value="HD"/>
    <property type="match status" value="1"/>
</dbReference>
<dbReference type="Pfam" id="PF01909">
    <property type="entry name" value="NTP_transf_2"/>
    <property type="match status" value="1"/>
</dbReference>
<evidence type="ECO:0000256" key="7">
    <source>
        <dbReference type="ARBA" id="ARBA00047968"/>
    </source>
</evidence>
<keyword evidence="1 8" id="KW-0808">Transferase</keyword>
<dbReference type="InterPro" id="IPR045865">
    <property type="entry name" value="ACT-like_dom_sf"/>
</dbReference>
<evidence type="ECO:0000256" key="1">
    <source>
        <dbReference type="ARBA" id="ARBA00022679"/>
    </source>
</evidence>
<dbReference type="HAMAP" id="MF_00277">
    <property type="entry name" value="PII_uridylyl_transf"/>
    <property type="match status" value="1"/>
</dbReference>
<comment type="catalytic activity">
    <reaction evidence="8">
        <text>[protein-PII]-uridylyl-L-tyrosine + H2O = [protein-PII]-L-tyrosine + UMP + H(+)</text>
        <dbReference type="Rhea" id="RHEA:48600"/>
        <dbReference type="Rhea" id="RHEA-COMP:12147"/>
        <dbReference type="Rhea" id="RHEA-COMP:12148"/>
        <dbReference type="ChEBI" id="CHEBI:15377"/>
        <dbReference type="ChEBI" id="CHEBI:15378"/>
        <dbReference type="ChEBI" id="CHEBI:46858"/>
        <dbReference type="ChEBI" id="CHEBI:57865"/>
        <dbReference type="ChEBI" id="CHEBI:90602"/>
    </reaction>
</comment>
<dbReference type="InterPro" id="IPR043519">
    <property type="entry name" value="NT_sf"/>
</dbReference>
<dbReference type="CDD" id="cd00077">
    <property type="entry name" value="HDc"/>
    <property type="match status" value="1"/>
</dbReference>
<evidence type="ECO:0000313" key="11">
    <source>
        <dbReference type="EMBL" id="MDT0582727.1"/>
    </source>
</evidence>
<gene>
    <name evidence="8 11" type="primary">glnD</name>
    <name evidence="11" type="ORF">RM544_09245</name>
</gene>
<evidence type="ECO:0000259" key="9">
    <source>
        <dbReference type="PROSITE" id="PS51671"/>
    </source>
</evidence>
<evidence type="ECO:0000256" key="5">
    <source>
        <dbReference type="ARBA" id="ARBA00022842"/>
    </source>
</evidence>
<dbReference type="CDD" id="cd04900">
    <property type="entry name" value="ACT_UUR-like_1"/>
    <property type="match status" value="1"/>
</dbReference>
<keyword evidence="6 8" id="KW-0511">Multifunctional enzyme</keyword>
<comment type="catalytic activity">
    <reaction evidence="8">
        <text>[protein-PII]-L-tyrosine + UTP = [protein-PII]-uridylyl-L-tyrosine + diphosphate</text>
        <dbReference type="Rhea" id="RHEA:13673"/>
        <dbReference type="Rhea" id="RHEA-COMP:12147"/>
        <dbReference type="Rhea" id="RHEA-COMP:12148"/>
        <dbReference type="ChEBI" id="CHEBI:33019"/>
        <dbReference type="ChEBI" id="CHEBI:46398"/>
        <dbReference type="ChEBI" id="CHEBI:46858"/>
        <dbReference type="ChEBI" id="CHEBI:90602"/>
        <dbReference type="EC" id="2.7.7.59"/>
    </reaction>
</comment>
<name>A0AAW8R318_9ALTE</name>
<protein>
    <recommendedName>
        <fullName evidence="8">Bifunctional uridylyltransferase/uridylyl-removing enzyme</fullName>
        <shortName evidence="8">UTase/UR</shortName>
    </recommendedName>
    <alternativeName>
        <fullName evidence="8">Bifunctional [protein-PII] modification enzyme</fullName>
    </alternativeName>
    <alternativeName>
        <fullName evidence="8">Bifunctional nitrogen sensor protein</fullName>
    </alternativeName>
    <domain>
        <recommendedName>
            <fullName evidence="8">[Protein-PII] uridylyltransferase</fullName>
            <shortName evidence="8">PII uridylyltransferase</shortName>
            <shortName evidence="8">UTase</shortName>
            <ecNumber evidence="8">2.7.7.59</ecNumber>
        </recommendedName>
    </domain>
    <domain>
        <recommendedName>
            <fullName evidence="8">[Protein-PII]-UMP uridylyl-removing enzyme</fullName>
            <shortName evidence="8">UR</shortName>
            <ecNumber evidence="8">3.1.4.-</ecNumber>
        </recommendedName>
    </domain>
</protein>
<dbReference type="GO" id="GO:0008893">
    <property type="term" value="F:guanosine-3',5'-bis(diphosphate) 3'-diphosphatase activity"/>
    <property type="evidence" value="ECO:0007669"/>
    <property type="project" value="UniProtKB-EC"/>
</dbReference>
<feature type="domain" description="ACT" evidence="9">
    <location>
        <begin position="693"/>
        <end position="766"/>
    </location>
</feature>
<dbReference type="NCBIfam" id="TIGR01693">
    <property type="entry name" value="UTase_glnD"/>
    <property type="match status" value="1"/>
</dbReference>
<proteinExistence type="inferred from homology"/>
<comment type="function">
    <text evidence="8">Modifies, by uridylylation and deuridylylation, the PII regulatory proteins (GlnB and homologs), in response to the nitrogen status of the cell that GlnD senses through the glutamine level. Under low glutamine levels, catalyzes the conversion of the PII proteins and UTP to PII-UMP and PPi, while under higher glutamine levels, GlnD hydrolyzes PII-UMP to PII and UMP (deuridylylation). Thus, controls uridylylation state and activity of the PII proteins, and plays an important role in the regulation of nitrogen metabolism.</text>
</comment>
<dbReference type="InterPro" id="IPR010043">
    <property type="entry name" value="UTase/UR"/>
</dbReference>
<dbReference type="EC" id="3.1.4.-" evidence="8"/>
<accession>A0AAW8R318</accession>
<evidence type="ECO:0000256" key="2">
    <source>
        <dbReference type="ARBA" id="ARBA00022695"/>
    </source>
</evidence>
<feature type="region of interest" description="Uridylyltransferase" evidence="8">
    <location>
        <begin position="1"/>
        <end position="333"/>
    </location>
</feature>
<dbReference type="InterPro" id="IPR002912">
    <property type="entry name" value="ACT_dom"/>
</dbReference>